<dbReference type="Gene3D" id="1.10.630.10">
    <property type="entry name" value="Cytochrome P450"/>
    <property type="match status" value="1"/>
</dbReference>
<reference evidence="7 8" key="1">
    <citation type="journal article" date="2020" name="bioRxiv">
        <title>Whole genome comparisons of ergot fungi reveals the divergence and evolution of species within the genus Claviceps are the result of varying mechanisms driving genome evolution and host range expansion.</title>
        <authorList>
            <person name="Wyka S.A."/>
            <person name="Mondo S.J."/>
            <person name="Liu M."/>
            <person name="Dettman J."/>
            <person name="Nalam V."/>
            <person name="Broders K.D."/>
        </authorList>
    </citation>
    <scope>NUCLEOTIDE SEQUENCE [LARGE SCALE GENOMIC DNA]</scope>
    <source>
        <strain evidence="7 8">Clav52</strain>
    </source>
</reference>
<feature type="region of interest" description="Disordered" evidence="5">
    <location>
        <begin position="321"/>
        <end position="350"/>
    </location>
</feature>
<keyword evidence="1 4" id="KW-0349">Heme</keyword>
<dbReference type="InterPro" id="IPR001128">
    <property type="entry name" value="Cyt_P450"/>
</dbReference>
<feature type="compositionally biased region" description="Low complexity" evidence="5">
    <location>
        <begin position="321"/>
        <end position="346"/>
    </location>
</feature>
<evidence type="ECO:0000256" key="6">
    <source>
        <dbReference type="SAM" id="Phobius"/>
    </source>
</evidence>
<dbReference type="PRINTS" id="PR00385">
    <property type="entry name" value="P450"/>
</dbReference>
<evidence type="ECO:0008006" key="9">
    <source>
        <dbReference type="Google" id="ProtNLM"/>
    </source>
</evidence>
<dbReference type="Proteomes" id="UP000707071">
    <property type="component" value="Unassembled WGS sequence"/>
</dbReference>
<dbReference type="InterPro" id="IPR036396">
    <property type="entry name" value="Cyt_P450_sf"/>
</dbReference>
<dbReference type="GO" id="GO:0016705">
    <property type="term" value="F:oxidoreductase activity, acting on paired donors, with incorporation or reduction of molecular oxygen"/>
    <property type="evidence" value="ECO:0007669"/>
    <property type="project" value="InterPro"/>
</dbReference>
<accession>A0A9P7TZ19</accession>
<evidence type="ECO:0000256" key="4">
    <source>
        <dbReference type="PIRSR" id="PIRSR602401-1"/>
    </source>
</evidence>
<dbReference type="GO" id="GO:0005506">
    <property type="term" value="F:iron ion binding"/>
    <property type="evidence" value="ECO:0007669"/>
    <property type="project" value="InterPro"/>
</dbReference>
<keyword evidence="8" id="KW-1185">Reference proteome</keyword>
<dbReference type="AlphaFoldDB" id="A0A9P7TZ19"/>
<keyword evidence="6" id="KW-1133">Transmembrane helix</keyword>
<keyword evidence="6" id="KW-0472">Membrane</keyword>
<organism evidence="7 8">
    <name type="scientific">Claviceps aff. purpurea</name>
    <dbReference type="NCBI Taxonomy" id="1967640"/>
    <lineage>
        <taxon>Eukaryota</taxon>
        <taxon>Fungi</taxon>
        <taxon>Dikarya</taxon>
        <taxon>Ascomycota</taxon>
        <taxon>Pezizomycotina</taxon>
        <taxon>Sordariomycetes</taxon>
        <taxon>Hypocreomycetidae</taxon>
        <taxon>Hypocreales</taxon>
        <taxon>Clavicipitaceae</taxon>
        <taxon>Claviceps</taxon>
    </lineage>
</organism>
<feature type="transmembrane region" description="Helical" evidence="6">
    <location>
        <begin position="6"/>
        <end position="26"/>
    </location>
</feature>
<keyword evidence="3 4" id="KW-0408">Iron</keyword>
<evidence type="ECO:0000313" key="7">
    <source>
        <dbReference type="EMBL" id="KAG6288508.1"/>
    </source>
</evidence>
<evidence type="ECO:0000256" key="1">
    <source>
        <dbReference type="ARBA" id="ARBA00022617"/>
    </source>
</evidence>
<feature type="binding site" description="axial binding residue" evidence="4">
    <location>
        <position position="455"/>
    </location>
    <ligand>
        <name>heme</name>
        <dbReference type="ChEBI" id="CHEBI:30413"/>
    </ligand>
    <ligandPart>
        <name>Fe</name>
        <dbReference type="ChEBI" id="CHEBI:18248"/>
    </ligandPart>
</feature>
<protein>
    <recommendedName>
        <fullName evidence="9">Pisatin demethylase (Cytochrome P450)</fullName>
    </recommendedName>
</protein>
<keyword evidence="6" id="KW-0812">Transmembrane</keyword>
<comment type="caution">
    <text evidence="7">The sequence shown here is derived from an EMBL/GenBank/DDBJ whole genome shotgun (WGS) entry which is preliminary data.</text>
</comment>
<comment type="cofactor">
    <cofactor evidence="4">
        <name>heme</name>
        <dbReference type="ChEBI" id="CHEBI:30413"/>
    </cofactor>
</comment>
<dbReference type="Pfam" id="PF00067">
    <property type="entry name" value="p450"/>
    <property type="match status" value="1"/>
</dbReference>
<keyword evidence="2 4" id="KW-0479">Metal-binding</keyword>
<evidence type="ECO:0000256" key="3">
    <source>
        <dbReference type="ARBA" id="ARBA00023004"/>
    </source>
</evidence>
<proteinExistence type="predicted"/>
<dbReference type="GO" id="GO:0004497">
    <property type="term" value="F:monooxygenase activity"/>
    <property type="evidence" value="ECO:0007669"/>
    <property type="project" value="InterPro"/>
</dbReference>
<evidence type="ECO:0000256" key="2">
    <source>
        <dbReference type="ARBA" id="ARBA00022723"/>
    </source>
</evidence>
<sequence length="511" mass="57387">MMLSNLELYILLAIPAAVAWLSVYLYRQYKRLSHIPGPRSAGFSKWWFVKATLSGQTHLDLYQVCEKYGQIARIGPNDVVTCDIDLIRRMLSVRSQYTRSAWYNGMRFEPHKNNIVSMRDDATHAIMRSRMAAGYSGKDVDDLEQKIDTGVLNLLGLLDSYAKENRIFDFARKVQYLAVDVVTDLIFGETFGDLTSDADVNGFLGAMERFIPTLIVSTVLPWIIPLLGMPLFRPLIPSEHDVLGVGRIMGIAKRVVSERYGDEKKTSRDMLGSFVARGLTQEQAECEIAASIIAGSDTTATAIRSTMLYIMTNPRVLSSLQHEIQSSSSSSSLQHETQSSDSDSSLPLPPITPYAHLRTMPYLQAVIKEGLRMHPPAASPMSKQVPPDGDNWNGIAFPPGTRISLCLWGVFRSRALWGNDADEFRPERWLEVGPEKRAEMDAVWDVLFSAGKWACLGRNVAHIEMSKTIVELLRRFDFSVVDPTRPWKSINCGVFLQSEMWVRARRRGGAM</sequence>
<dbReference type="EMBL" id="SRRH01000468">
    <property type="protein sequence ID" value="KAG6288508.1"/>
    <property type="molecule type" value="Genomic_DNA"/>
</dbReference>
<name>A0A9P7TZ19_9HYPO</name>
<evidence type="ECO:0000256" key="5">
    <source>
        <dbReference type="SAM" id="MobiDB-lite"/>
    </source>
</evidence>
<dbReference type="PANTHER" id="PTHR24305:SF168">
    <property type="entry name" value="P450, PUTATIVE (EUROFUNG)-RELATED"/>
    <property type="match status" value="1"/>
</dbReference>
<dbReference type="PRINTS" id="PR00463">
    <property type="entry name" value="EP450I"/>
</dbReference>
<feature type="transmembrane region" description="Helical" evidence="6">
    <location>
        <begin position="210"/>
        <end position="232"/>
    </location>
</feature>
<dbReference type="InterPro" id="IPR002401">
    <property type="entry name" value="Cyt_P450_E_grp-I"/>
</dbReference>
<dbReference type="GO" id="GO:0020037">
    <property type="term" value="F:heme binding"/>
    <property type="evidence" value="ECO:0007669"/>
    <property type="project" value="InterPro"/>
</dbReference>
<dbReference type="CDD" id="cd11060">
    <property type="entry name" value="CYP57A1-like"/>
    <property type="match status" value="1"/>
</dbReference>
<dbReference type="InterPro" id="IPR050121">
    <property type="entry name" value="Cytochrome_P450_monoxygenase"/>
</dbReference>
<dbReference type="SUPFAM" id="SSF48264">
    <property type="entry name" value="Cytochrome P450"/>
    <property type="match status" value="1"/>
</dbReference>
<gene>
    <name evidence="7" type="ORF">E4U09_005509</name>
</gene>
<dbReference type="PANTHER" id="PTHR24305">
    <property type="entry name" value="CYTOCHROME P450"/>
    <property type="match status" value="1"/>
</dbReference>
<evidence type="ECO:0000313" key="8">
    <source>
        <dbReference type="Proteomes" id="UP000707071"/>
    </source>
</evidence>